<feature type="domain" description="Aminoglycoside phosphotransferase" evidence="7">
    <location>
        <begin position="77"/>
        <end position="306"/>
    </location>
</feature>
<evidence type="ECO:0000256" key="1">
    <source>
        <dbReference type="ARBA" id="ARBA00004173"/>
    </source>
</evidence>
<proteinExistence type="inferred from homology"/>
<keyword evidence="9" id="KW-1185">Reference proteome</keyword>
<keyword evidence="4" id="KW-0809">Transit peptide</keyword>
<dbReference type="Gene3D" id="3.90.1200.10">
    <property type="match status" value="1"/>
</dbReference>
<dbReference type="InterPro" id="IPR011009">
    <property type="entry name" value="Kinase-like_dom_sf"/>
</dbReference>
<keyword evidence="5" id="KW-0496">Mitochondrion</keyword>
<comment type="subcellular location">
    <subcellularLocation>
        <location evidence="1">Mitochondrion</location>
    </subcellularLocation>
</comment>
<evidence type="ECO:0000313" key="8">
    <source>
        <dbReference type="EMBL" id="CAK3795388.1"/>
    </source>
</evidence>
<reference evidence="8" key="1">
    <citation type="submission" date="2023-11" db="EMBL/GenBank/DDBJ databases">
        <authorList>
            <person name="Alioto T."/>
            <person name="Alioto T."/>
            <person name="Gomez Garrido J."/>
        </authorList>
    </citation>
    <scope>NUCLEOTIDE SEQUENCE</scope>
</reference>
<dbReference type="SUPFAM" id="SSF56112">
    <property type="entry name" value="Protein kinase-like (PK-like)"/>
    <property type="match status" value="1"/>
</dbReference>
<evidence type="ECO:0000256" key="3">
    <source>
        <dbReference type="ARBA" id="ARBA00016197"/>
    </source>
</evidence>
<evidence type="ECO:0000256" key="5">
    <source>
        <dbReference type="ARBA" id="ARBA00023128"/>
    </source>
</evidence>
<dbReference type="Proteomes" id="UP001296104">
    <property type="component" value="Unassembled WGS sequence"/>
</dbReference>
<dbReference type="PANTHER" id="PTHR36091:SF1">
    <property type="entry name" value="ALTERED INHERITANCE OF MITOCHONDRIA PROTEIN 9, MITOCHONDRIAL"/>
    <property type="match status" value="1"/>
</dbReference>
<protein>
    <recommendedName>
        <fullName evidence="3">Altered inheritance of mitochondria protein 9, mitochondrial</fullName>
    </recommendedName>
    <alternativeName>
        <fullName evidence="6">Found in mitochondrial proteome protein 29</fullName>
    </alternativeName>
</protein>
<dbReference type="InterPro" id="IPR002575">
    <property type="entry name" value="Aminoglycoside_PTrfase"/>
</dbReference>
<dbReference type="AlphaFoldDB" id="A0AAI9E6H3"/>
<evidence type="ECO:0000256" key="6">
    <source>
        <dbReference type="ARBA" id="ARBA00031849"/>
    </source>
</evidence>
<accession>A0AAI9E6H3</accession>
<evidence type="ECO:0000313" key="9">
    <source>
        <dbReference type="Proteomes" id="UP001296104"/>
    </source>
</evidence>
<comment type="similarity">
    <text evidence="2">Belongs to the AIM9 family.</text>
</comment>
<comment type="caution">
    <text evidence="8">The sequence shown here is derived from an EMBL/GenBank/DDBJ whole genome shotgun (WGS) entry which is preliminary data.</text>
</comment>
<dbReference type="Gene3D" id="3.30.200.20">
    <property type="entry name" value="Phosphorylase Kinase, domain 1"/>
    <property type="match status" value="1"/>
</dbReference>
<gene>
    <name evidence="8" type="ORF">LECACI_7A000770</name>
</gene>
<name>A0AAI9E6H3_9PEZI</name>
<dbReference type="Pfam" id="PF01636">
    <property type="entry name" value="APH"/>
    <property type="match status" value="1"/>
</dbReference>
<evidence type="ECO:0000256" key="4">
    <source>
        <dbReference type="ARBA" id="ARBA00022946"/>
    </source>
</evidence>
<dbReference type="EMBL" id="CAVMBE010000002">
    <property type="protein sequence ID" value="CAK3795388.1"/>
    <property type="molecule type" value="Genomic_DNA"/>
</dbReference>
<organism evidence="8 9">
    <name type="scientific">Lecanosticta acicola</name>
    <dbReference type="NCBI Taxonomy" id="111012"/>
    <lineage>
        <taxon>Eukaryota</taxon>
        <taxon>Fungi</taxon>
        <taxon>Dikarya</taxon>
        <taxon>Ascomycota</taxon>
        <taxon>Pezizomycotina</taxon>
        <taxon>Dothideomycetes</taxon>
        <taxon>Dothideomycetidae</taxon>
        <taxon>Mycosphaerellales</taxon>
        <taxon>Mycosphaerellaceae</taxon>
        <taxon>Lecanosticta</taxon>
    </lineage>
</organism>
<sequence>MGSSKWSRLIRGYATGRKLAVTCRGLTISRDELYKYTNGTFLTNATNAVHRRYLKFDLNELCSIASRTGTTSAVTEVEKIEGGFSKALLLKKLDGTEVVAKLPFKIAGPAHYTTASEVAVLQYISQHTKVPVPKVLAWSSDPTNTVGAEYIIMEKAPGMQLVKVFGNMRDYDHVLLIKNLCALESELAAIKFPANGSLYLRESLQNSSDANVPLDSTEDPEGQFCVGPSCDRAWNEEGSRRESECSRAEQIATLRLAWEVVTRMCADSLPGKFASPTLWHSDLHLGNIYVAEEDPTQIVSIIDWQGLPILPMFCQVRFPEFLDLPESYEIGAPVPHRPDKLDEMQEDDRILAEYTHKQVCMGKAYEAASGFKNKQVYKARQLPSYFKDFFERCGEISEEGVVPFRACLIELSKVWEETGCAGKCPIQFTPEDLAKHERDFEEYSNFHRIRAIARKYLDTDSEGWIPPGTDVEVKRQQNQELLQLVMKRSAEYGRTPENVRKIWPF</sequence>
<evidence type="ECO:0000259" key="7">
    <source>
        <dbReference type="Pfam" id="PF01636"/>
    </source>
</evidence>
<dbReference type="GO" id="GO:0005739">
    <property type="term" value="C:mitochondrion"/>
    <property type="evidence" value="ECO:0007669"/>
    <property type="project" value="UniProtKB-SubCell"/>
</dbReference>
<dbReference type="InterPro" id="IPR051035">
    <property type="entry name" value="Mito_inheritance_9"/>
</dbReference>
<dbReference type="PANTHER" id="PTHR36091">
    <property type="entry name" value="ALTERED INHERITANCE OF MITOCHONDRIA PROTEIN 9, MITOCHONDRIAL"/>
    <property type="match status" value="1"/>
</dbReference>
<evidence type="ECO:0000256" key="2">
    <source>
        <dbReference type="ARBA" id="ARBA00005543"/>
    </source>
</evidence>